<dbReference type="EMBL" id="QGKV02001507">
    <property type="protein sequence ID" value="KAF3529138.1"/>
    <property type="molecule type" value="Genomic_DNA"/>
</dbReference>
<accession>A0ABQ7B9J4</accession>
<comment type="caution">
    <text evidence="1">The sequence shown here is derived from an EMBL/GenBank/DDBJ whole genome shotgun (WGS) entry which is preliminary data.</text>
</comment>
<name>A0ABQ7B9J4_BRACR</name>
<gene>
    <name evidence="1" type="ORF">DY000_02042187</name>
</gene>
<organism evidence="1 2">
    <name type="scientific">Brassica cretica</name>
    <name type="common">Mustard</name>
    <dbReference type="NCBI Taxonomy" id="69181"/>
    <lineage>
        <taxon>Eukaryota</taxon>
        <taxon>Viridiplantae</taxon>
        <taxon>Streptophyta</taxon>
        <taxon>Embryophyta</taxon>
        <taxon>Tracheophyta</taxon>
        <taxon>Spermatophyta</taxon>
        <taxon>Magnoliopsida</taxon>
        <taxon>eudicotyledons</taxon>
        <taxon>Gunneridae</taxon>
        <taxon>Pentapetalae</taxon>
        <taxon>rosids</taxon>
        <taxon>malvids</taxon>
        <taxon>Brassicales</taxon>
        <taxon>Brassicaceae</taxon>
        <taxon>Brassiceae</taxon>
        <taxon>Brassica</taxon>
    </lineage>
</organism>
<sequence length="250" mass="28173">MSTIFSVGSNMYPGEASSFSFEKNIAAIKFALPFRSKVETTLSQMDKYGVVFVLSLGMVHIDLEQTHGSILLPRSQQQRFCISLSRMRYGEGMVVVKEVMETVICCVCVFVAEIGAEVTDDMSTIFSDYEIVVILAYQWEATCIRIAAIKFALPFRSKVETTLSQMDKYGVVFVVSLGMVHIDLEQTHGSILLPRSQQQRFCISLWRMRYGEGMVVVKEVMETVIWFHGPTNLSLSHLCTASSLCEKTRK</sequence>
<reference evidence="1 2" key="1">
    <citation type="journal article" date="2020" name="BMC Genomics">
        <title>Intraspecific diversification of the crop wild relative Brassica cretica Lam. using demographic model selection.</title>
        <authorList>
            <person name="Kioukis A."/>
            <person name="Michalopoulou V.A."/>
            <person name="Briers L."/>
            <person name="Pirintsos S."/>
            <person name="Studholme D.J."/>
            <person name="Pavlidis P."/>
            <person name="Sarris P.F."/>
        </authorList>
    </citation>
    <scope>NUCLEOTIDE SEQUENCE [LARGE SCALE GENOMIC DNA]</scope>
    <source>
        <strain evidence="2">cv. PFS-1207/04</strain>
    </source>
</reference>
<evidence type="ECO:0000313" key="2">
    <source>
        <dbReference type="Proteomes" id="UP000266723"/>
    </source>
</evidence>
<dbReference type="Proteomes" id="UP000266723">
    <property type="component" value="Unassembled WGS sequence"/>
</dbReference>
<keyword evidence="2" id="KW-1185">Reference proteome</keyword>
<protein>
    <submittedName>
        <fullName evidence="1">Uncharacterized protein</fullName>
    </submittedName>
</protein>
<evidence type="ECO:0000313" key="1">
    <source>
        <dbReference type="EMBL" id="KAF3529138.1"/>
    </source>
</evidence>
<proteinExistence type="predicted"/>